<gene>
    <name evidence="11" type="ORF">C447_00900</name>
</gene>
<dbReference type="GO" id="GO:0003677">
    <property type="term" value="F:DNA binding"/>
    <property type="evidence" value="ECO:0007669"/>
    <property type="project" value="UniProtKB-KW"/>
</dbReference>
<dbReference type="eggNOG" id="arCOG01008">
    <property type="taxonomic scope" value="Archaea"/>
</dbReference>
<proteinExistence type="inferred from homology"/>
<dbReference type="InterPro" id="IPR045865">
    <property type="entry name" value="ACT-like_dom_sf"/>
</dbReference>
<evidence type="ECO:0000313" key="12">
    <source>
        <dbReference type="Proteomes" id="UP000011566"/>
    </source>
</evidence>
<keyword evidence="4 8" id="KW-0479">Metal-binding</keyword>
<reference evidence="11 12" key="1">
    <citation type="journal article" date="2014" name="PLoS Genet.">
        <title>Phylogenetically driven sequencing of extremely halophilic archaea reveals strategies for static and dynamic osmo-response.</title>
        <authorList>
            <person name="Becker E.A."/>
            <person name="Seitzer P.M."/>
            <person name="Tritt A."/>
            <person name="Larsen D."/>
            <person name="Krusor M."/>
            <person name="Yao A.I."/>
            <person name="Wu D."/>
            <person name="Madern D."/>
            <person name="Eisen J.A."/>
            <person name="Darling A.E."/>
            <person name="Facciotti M.T."/>
        </authorList>
    </citation>
    <scope>NUCLEOTIDE SEQUENCE [LARGE SCALE GENOMIC DNA]</scope>
    <source>
        <strain evidence="11 12">100A6</strain>
    </source>
</reference>
<dbReference type="Proteomes" id="UP000011566">
    <property type="component" value="Unassembled WGS sequence"/>
</dbReference>
<dbReference type="PANTHER" id="PTHR34719">
    <property type="entry name" value="NICKEL-RESPONSIVE REGULATOR"/>
    <property type="match status" value="1"/>
</dbReference>
<dbReference type="PATRIC" id="fig|1132509.6.peg.219"/>
<dbReference type="GO" id="GO:0003700">
    <property type="term" value="F:DNA-binding transcription factor activity"/>
    <property type="evidence" value="ECO:0007669"/>
    <property type="project" value="UniProtKB-UniRule"/>
</dbReference>
<dbReference type="HAMAP" id="MF_00476">
    <property type="entry name" value="NikR"/>
    <property type="match status" value="1"/>
</dbReference>
<evidence type="ECO:0000256" key="1">
    <source>
        <dbReference type="ARBA" id="ARBA00002339"/>
    </source>
</evidence>
<comment type="caution">
    <text evidence="11">The sequence shown here is derived from an EMBL/GenBank/DDBJ whole genome shotgun (WGS) entry which is preliminary data.</text>
</comment>
<dbReference type="InterPro" id="IPR013321">
    <property type="entry name" value="Arc_rbn_hlx_hlx"/>
</dbReference>
<feature type="binding site" evidence="8">
    <location>
        <position position="77"/>
    </location>
    <ligand>
        <name>Ni(2+)</name>
        <dbReference type="ChEBI" id="CHEBI:49786"/>
    </ligand>
</feature>
<evidence type="ECO:0000259" key="9">
    <source>
        <dbReference type="Pfam" id="PF01402"/>
    </source>
</evidence>
<keyword evidence="6 8" id="KW-0238">DNA-binding</keyword>
<name>M0MBU2_9EURY</name>
<evidence type="ECO:0000256" key="5">
    <source>
        <dbReference type="ARBA" id="ARBA00023015"/>
    </source>
</evidence>
<dbReference type="SUPFAM" id="SSF47598">
    <property type="entry name" value="Ribbon-helix-helix"/>
    <property type="match status" value="1"/>
</dbReference>
<dbReference type="InterPro" id="IPR002145">
    <property type="entry name" value="CopG"/>
</dbReference>
<dbReference type="InterPro" id="IPR010985">
    <property type="entry name" value="Ribbon_hlx_hlx"/>
</dbReference>
<dbReference type="RefSeq" id="WP_007689916.1">
    <property type="nucleotide sequence ID" value="NZ_AJRK01000453.1"/>
</dbReference>
<evidence type="ECO:0000256" key="2">
    <source>
        <dbReference type="ARBA" id="ARBA00008478"/>
    </source>
</evidence>
<sequence>MSIVSISMPEELVTRLDEFADDHGYSGRSEVVRQSARNLLSEFENEQEENEELASVVIALFDYGLSHVEQQLMQLRHEHNNLVVSNDHCHTNGPYCMELFVLDGSMEDISTFIRKVRAVSDIDSVDHLLVSPDKIPPITAESEHPLVG</sequence>
<dbReference type="OrthoDB" id="9459at2157"/>
<feature type="binding site" evidence="8">
    <location>
        <position position="88"/>
    </location>
    <ligand>
        <name>Ni(2+)</name>
        <dbReference type="ChEBI" id="CHEBI:49786"/>
    </ligand>
</feature>
<dbReference type="InterPro" id="IPR027271">
    <property type="entry name" value="Acetolactate_synth/TF_NikR_C"/>
</dbReference>
<dbReference type="EMBL" id="AOMB01000003">
    <property type="protein sequence ID" value="EMA42104.1"/>
    <property type="molecule type" value="Genomic_DNA"/>
</dbReference>
<protein>
    <recommendedName>
        <fullName evidence="8">Putative nickel-responsive regulator</fullName>
    </recommendedName>
</protein>
<dbReference type="Pfam" id="PF01402">
    <property type="entry name" value="RHH_1"/>
    <property type="match status" value="1"/>
</dbReference>
<dbReference type="CDD" id="cd22231">
    <property type="entry name" value="RHH_NikR_HicB-like"/>
    <property type="match status" value="1"/>
</dbReference>
<evidence type="ECO:0000313" key="11">
    <source>
        <dbReference type="EMBL" id="EMA42104.1"/>
    </source>
</evidence>
<feature type="domain" description="Ribbon-helix-helix protein CopG" evidence="9">
    <location>
        <begin position="4"/>
        <end position="40"/>
    </location>
</feature>
<feature type="binding site" evidence="8">
    <location>
        <position position="96"/>
    </location>
    <ligand>
        <name>Ni(2+)</name>
        <dbReference type="ChEBI" id="CHEBI:49786"/>
    </ligand>
</feature>
<dbReference type="GO" id="GO:0016151">
    <property type="term" value="F:nickel cation binding"/>
    <property type="evidence" value="ECO:0007669"/>
    <property type="project" value="UniProtKB-UniRule"/>
</dbReference>
<evidence type="ECO:0000259" key="10">
    <source>
        <dbReference type="Pfam" id="PF08753"/>
    </source>
</evidence>
<dbReference type="Gene3D" id="1.10.1220.10">
    <property type="entry name" value="Met repressor-like"/>
    <property type="match status" value="1"/>
</dbReference>
<feature type="binding site" evidence="8">
    <location>
        <position position="90"/>
    </location>
    <ligand>
        <name>Ni(2+)</name>
        <dbReference type="ChEBI" id="CHEBI:49786"/>
    </ligand>
</feature>
<dbReference type="InterPro" id="IPR050192">
    <property type="entry name" value="CopG/NikR_regulator"/>
</dbReference>
<dbReference type="GO" id="GO:0010045">
    <property type="term" value="P:response to nickel cation"/>
    <property type="evidence" value="ECO:0007669"/>
    <property type="project" value="InterPro"/>
</dbReference>
<keyword evidence="3 8" id="KW-0533">Nickel</keyword>
<comment type="function">
    <text evidence="1 8">Transcriptional regulator.</text>
</comment>
<evidence type="ECO:0000256" key="3">
    <source>
        <dbReference type="ARBA" id="ARBA00022596"/>
    </source>
</evidence>
<comment type="similarity">
    <text evidence="2 8">Belongs to the transcriptional regulatory CopG/NikR family.</text>
</comment>
<evidence type="ECO:0000256" key="7">
    <source>
        <dbReference type="ARBA" id="ARBA00023163"/>
    </source>
</evidence>
<comment type="cofactor">
    <cofactor evidence="8">
        <name>Ni(2+)</name>
        <dbReference type="ChEBI" id="CHEBI:49786"/>
    </cofactor>
    <text evidence="8">Binds 1 nickel ion per subunit.</text>
</comment>
<dbReference type="AlphaFoldDB" id="M0MBU2"/>
<dbReference type="PANTHER" id="PTHR34719:SF3">
    <property type="entry name" value="NICKEL-RESPONSIVE REGULATOR-RELATED"/>
    <property type="match status" value="1"/>
</dbReference>
<organism evidence="11 12">
    <name type="scientific">Halococcus hamelinensis 100A6</name>
    <dbReference type="NCBI Taxonomy" id="1132509"/>
    <lineage>
        <taxon>Archaea</taxon>
        <taxon>Methanobacteriati</taxon>
        <taxon>Methanobacteriota</taxon>
        <taxon>Stenosarchaea group</taxon>
        <taxon>Halobacteria</taxon>
        <taxon>Halobacteriales</taxon>
        <taxon>Halococcaceae</taxon>
        <taxon>Halococcus</taxon>
    </lineage>
</organism>
<keyword evidence="12" id="KW-1185">Reference proteome</keyword>
<dbReference type="Gene3D" id="3.30.70.1150">
    <property type="entry name" value="ACT-like. Chain A, domain 2"/>
    <property type="match status" value="1"/>
</dbReference>
<dbReference type="InterPro" id="IPR022988">
    <property type="entry name" value="Ni_resp_reg_NikR"/>
</dbReference>
<feature type="domain" description="Transcription factor NikR nickel binding C-terminal" evidence="10">
    <location>
        <begin position="55"/>
        <end position="127"/>
    </location>
</feature>
<dbReference type="SUPFAM" id="SSF55021">
    <property type="entry name" value="ACT-like"/>
    <property type="match status" value="1"/>
</dbReference>
<dbReference type="Pfam" id="PF08753">
    <property type="entry name" value="NikR_C"/>
    <property type="match status" value="1"/>
</dbReference>
<evidence type="ECO:0000256" key="6">
    <source>
        <dbReference type="ARBA" id="ARBA00023125"/>
    </source>
</evidence>
<evidence type="ECO:0000256" key="4">
    <source>
        <dbReference type="ARBA" id="ARBA00022723"/>
    </source>
</evidence>
<dbReference type="InterPro" id="IPR014864">
    <property type="entry name" value="TF_NikR_Ni-bd_C"/>
</dbReference>
<keyword evidence="5 8" id="KW-0805">Transcription regulation</keyword>
<keyword evidence="7 8" id="KW-0804">Transcription</keyword>
<evidence type="ECO:0000256" key="8">
    <source>
        <dbReference type="HAMAP-Rule" id="MF_00476"/>
    </source>
</evidence>
<accession>M0MBU2</accession>